<gene>
    <name evidence="4" type="ORF">METZ01_LOCUS88940</name>
</gene>
<dbReference type="InterPro" id="IPR013519">
    <property type="entry name" value="Int_alpha_beta-p"/>
</dbReference>
<dbReference type="InterPro" id="IPR028994">
    <property type="entry name" value="Integrin_alpha_N"/>
</dbReference>
<protein>
    <recommendedName>
        <fullName evidence="5">Integrin alpha beta-propellor repeat protein</fullName>
    </recommendedName>
</protein>
<dbReference type="SMART" id="SM00191">
    <property type="entry name" value="Int_alpha"/>
    <property type="match status" value="6"/>
</dbReference>
<sequence length="545" mass="56222">MHNKNTFFPSCVLAVSSLIVGCEERLPQESPEDAGGVAGILSRPITQTHYLKASNTDADDRFGVGGVLEGNAVTLSSDGTTLAVGATMEASSAIGSGGDQDDNAVYGAGAVYVFTRDENQWSQQAYIKASNPGLGDNFGYAIALSENGDTMAVSAHFESSSSTDIDSDGNDDGIPQAGAVYIFVRSGNNWTQEAYVKASNTGEAGQGDAFGDGDQFGTAVALNASGDFLAVGAIGEDSAAAGMNGDESDNSAASAGAIYLFAREEGSWSQQTYVKPSNPGAGDLFGYSVSLDASGNTLAVSSFDEDGSLAGTNDYQDDEIFGTGAVYVFNRESNNWSQVAYLKPANQERNDAFGAALVLSDAGDLLVATSLDEDSMTTGVGSAPTDDWESNTSTGAVYAFTLNEETWSQQAYIKASNSGHEDSFGSRLALSGDGATLAVGAQLEDSNSTGINGDEENDDAQQAGVVYLFARSDDSWLQRAYIKGSNTEAFDEFGGAIALSGDGETLVVGAHGEDSAAKGIGGDQADNSVFDSGAVYVFSHQVQGP</sequence>
<evidence type="ECO:0000313" key="4">
    <source>
        <dbReference type="EMBL" id="SVA36086.1"/>
    </source>
</evidence>
<dbReference type="EMBL" id="UINC01008011">
    <property type="protein sequence ID" value="SVA36086.1"/>
    <property type="molecule type" value="Genomic_DNA"/>
</dbReference>
<dbReference type="Gene3D" id="2.130.10.130">
    <property type="entry name" value="Integrin alpha, N-terminal"/>
    <property type="match status" value="3"/>
</dbReference>
<dbReference type="SUPFAM" id="SSF50965">
    <property type="entry name" value="Galactose oxidase, central domain"/>
    <property type="match status" value="2"/>
</dbReference>
<dbReference type="PANTHER" id="PTHR36220">
    <property type="entry name" value="UNNAMED PRODUCT"/>
    <property type="match status" value="1"/>
</dbReference>
<dbReference type="InterPro" id="IPR011043">
    <property type="entry name" value="Gal_Oxase/kelch_b-propeller"/>
</dbReference>
<keyword evidence="3" id="KW-0325">Glycoprotein</keyword>
<evidence type="ECO:0000256" key="2">
    <source>
        <dbReference type="ARBA" id="ARBA00022737"/>
    </source>
</evidence>
<proteinExistence type="predicted"/>
<dbReference type="PROSITE" id="PS51257">
    <property type="entry name" value="PROKAR_LIPOPROTEIN"/>
    <property type="match status" value="1"/>
</dbReference>
<evidence type="ECO:0000256" key="1">
    <source>
        <dbReference type="ARBA" id="ARBA00022729"/>
    </source>
</evidence>
<dbReference type="Pfam" id="PF14312">
    <property type="entry name" value="FG-GAP_2"/>
    <property type="match status" value="4"/>
</dbReference>
<name>A0A381V6T7_9ZZZZ</name>
<accession>A0A381V6T7</accession>
<organism evidence="4">
    <name type="scientific">marine metagenome</name>
    <dbReference type="NCBI Taxonomy" id="408172"/>
    <lineage>
        <taxon>unclassified sequences</taxon>
        <taxon>metagenomes</taxon>
        <taxon>ecological metagenomes</taxon>
    </lineage>
</organism>
<reference evidence="4" key="1">
    <citation type="submission" date="2018-05" db="EMBL/GenBank/DDBJ databases">
        <authorList>
            <person name="Lanie J.A."/>
            <person name="Ng W.-L."/>
            <person name="Kazmierczak K.M."/>
            <person name="Andrzejewski T.M."/>
            <person name="Davidsen T.M."/>
            <person name="Wayne K.J."/>
            <person name="Tettelin H."/>
            <person name="Glass J.I."/>
            <person name="Rusch D."/>
            <person name="Podicherti R."/>
            <person name="Tsui H.-C.T."/>
            <person name="Winkler M.E."/>
        </authorList>
    </citation>
    <scope>NUCLEOTIDE SEQUENCE</scope>
</reference>
<evidence type="ECO:0008006" key="5">
    <source>
        <dbReference type="Google" id="ProtNLM"/>
    </source>
</evidence>
<keyword evidence="2" id="KW-0677">Repeat</keyword>
<dbReference type="AlphaFoldDB" id="A0A381V6T7"/>
<dbReference type="InterPro" id="IPR013517">
    <property type="entry name" value="FG-GAP"/>
</dbReference>
<evidence type="ECO:0000256" key="3">
    <source>
        <dbReference type="ARBA" id="ARBA00023180"/>
    </source>
</evidence>
<keyword evidence="1" id="KW-0732">Signal</keyword>
<dbReference type="PANTHER" id="PTHR36220:SF1">
    <property type="entry name" value="GAMMA TUBULIN COMPLEX COMPONENT C-TERMINAL DOMAIN-CONTAINING PROTEIN"/>
    <property type="match status" value="1"/>
</dbReference>